<sequence length="614" mass="69548">MDKILGTSFLILWLQLVWVNGQQKEKSDQQQVKQSPRSLTVQEGEISILNCSYESSLFNYFPWYRQYPGSGVAQSVTQDQPVIISEVGKTITLNCRYETSWDMYTYWIFWYKQLSSGQMTYLIRQYSEGTVIDAKTTQPSSMDCAEEEDVTLPCNHSTISGNEYIHWYRHNPNQSPQYIIHGLRGTVNSSMASLQIASDRKSSTLVLPQVTLRDAAVYYCITMLPMNMTNPTSCLKESHRNRTPCICAARHTETLNSQLEAELGTFVQGNPCLMLLSSLPWVFLAFIFSGSSVAQRVTQDQPDISSQVGEVVTLSCRYETIQSRYNIFWYKQLPSGEMIYLIGQGSSSQNARYGRYSVNLQRSRSGVAQKVTQDQPDIASQVGESAAMNCQYETSRNSYNIFWYKQLPSGEMIYLIGVSSLLTVEQRPPLLWVQEGESTNFTCSFPSSSFYALHWYRWEPAKGPKSLFVISVNGDEKKQGRDLPNLMTREKQADKVKVCGSGVAQKVTQDQSDVSGQVGQSVTLNCRYETSWGAYYLFWYKQLPSGQMTYLIQQYSGNSNARNGRYSVNFQKADKSISLIISSLQLEDSAKYFCALCELTVLEVIGKAVQKPRA</sequence>
<keyword evidence="2" id="KW-1185">Reference proteome</keyword>
<organism evidence="1 2">
    <name type="scientific">Ovis ammon polii x Ovis aries</name>
    <dbReference type="NCBI Taxonomy" id="2918886"/>
    <lineage>
        <taxon>Eukaryota</taxon>
        <taxon>Metazoa</taxon>
        <taxon>Chordata</taxon>
        <taxon>Craniata</taxon>
        <taxon>Vertebrata</taxon>
        <taxon>Euteleostomi</taxon>
        <taxon>Mammalia</taxon>
        <taxon>Eutheria</taxon>
        <taxon>Laurasiatheria</taxon>
        <taxon>Artiodactyla</taxon>
        <taxon>Ruminantia</taxon>
        <taxon>Pecora</taxon>
        <taxon>Bovidae</taxon>
        <taxon>Caprinae</taxon>
        <taxon>Ovis</taxon>
    </lineage>
</organism>
<accession>A0ACB9V0I1</accession>
<proteinExistence type="predicted"/>
<dbReference type="EMBL" id="CM043032">
    <property type="protein sequence ID" value="KAI4582985.1"/>
    <property type="molecule type" value="Genomic_DNA"/>
</dbReference>
<name>A0ACB9V0I1_9CETA</name>
<evidence type="ECO:0000313" key="1">
    <source>
        <dbReference type="EMBL" id="KAI4582985.1"/>
    </source>
</evidence>
<comment type="caution">
    <text evidence="1">The sequence shown here is derived from an EMBL/GenBank/DDBJ whole genome shotgun (WGS) entry which is preliminary data.</text>
</comment>
<reference evidence="1" key="1">
    <citation type="submission" date="2022-03" db="EMBL/GenBank/DDBJ databases">
        <title>Genomic analyses of argali, domestic sheep and their hybrids provide insights into chromosomal evolution, heterosis and genetic basis of agronomic traits.</title>
        <authorList>
            <person name="Li M."/>
        </authorList>
    </citation>
    <scope>NUCLEOTIDE SEQUENCE</scope>
    <source>
        <strain evidence="1">F1 hybrid</strain>
    </source>
</reference>
<dbReference type="Proteomes" id="UP001057279">
    <property type="component" value="Linkage Group LG07"/>
</dbReference>
<gene>
    <name evidence="1" type="ORF">MJG53_008198</name>
</gene>
<evidence type="ECO:0000313" key="2">
    <source>
        <dbReference type="Proteomes" id="UP001057279"/>
    </source>
</evidence>
<protein>
    <submittedName>
        <fullName evidence="1">Uncharacterized protein</fullName>
    </submittedName>
</protein>